<gene>
    <name evidence="1" type="ORF">PX52LOC_07043</name>
</gene>
<sequence length="58" mass="6332">MSNESIDEMAVRIVVGLSANPNIQDVLNKPESLAKMAYAIASAMVEEQRNRQSSAPQK</sequence>
<accession>A0A5C1ALW8</accession>
<reference evidence="2" key="1">
    <citation type="submission" date="2019-08" db="EMBL/GenBank/DDBJ databases">
        <title>Limnoglobus roseus gen. nov., sp. nov., a novel freshwater planctomycete with a giant genome from the family Gemmataceae.</title>
        <authorList>
            <person name="Kulichevskaya I.S."/>
            <person name="Naumoff D.G."/>
            <person name="Miroshnikov K."/>
            <person name="Ivanova A."/>
            <person name="Philippov D.A."/>
            <person name="Hakobyan A."/>
            <person name="Rijpstra I.C."/>
            <person name="Sinninghe Damste J.S."/>
            <person name="Liesack W."/>
            <person name="Dedysh S.N."/>
        </authorList>
    </citation>
    <scope>NUCLEOTIDE SEQUENCE [LARGE SCALE GENOMIC DNA]</scope>
    <source>
        <strain evidence="2">PX52</strain>
    </source>
</reference>
<proteinExistence type="predicted"/>
<dbReference type="AlphaFoldDB" id="A0A5C1ALW8"/>
<keyword evidence="2" id="KW-1185">Reference proteome</keyword>
<dbReference type="KEGG" id="lrs:PX52LOC_07043"/>
<dbReference type="EMBL" id="CP042425">
    <property type="protein sequence ID" value="QEL19960.1"/>
    <property type="molecule type" value="Genomic_DNA"/>
</dbReference>
<evidence type="ECO:0000313" key="1">
    <source>
        <dbReference type="EMBL" id="QEL19960.1"/>
    </source>
</evidence>
<evidence type="ECO:0000313" key="2">
    <source>
        <dbReference type="Proteomes" id="UP000324974"/>
    </source>
</evidence>
<name>A0A5C1ALW8_9BACT</name>
<dbReference type="RefSeq" id="WP_168219383.1">
    <property type="nucleotide sequence ID" value="NZ_CP042425.1"/>
</dbReference>
<protein>
    <submittedName>
        <fullName evidence="1">Uncharacterized protein</fullName>
    </submittedName>
</protein>
<dbReference type="Proteomes" id="UP000324974">
    <property type="component" value="Chromosome"/>
</dbReference>
<organism evidence="1 2">
    <name type="scientific">Limnoglobus roseus</name>
    <dbReference type="NCBI Taxonomy" id="2598579"/>
    <lineage>
        <taxon>Bacteria</taxon>
        <taxon>Pseudomonadati</taxon>
        <taxon>Planctomycetota</taxon>
        <taxon>Planctomycetia</taxon>
        <taxon>Gemmatales</taxon>
        <taxon>Gemmataceae</taxon>
        <taxon>Limnoglobus</taxon>
    </lineage>
</organism>